<evidence type="ECO:0000313" key="4">
    <source>
        <dbReference type="Proteomes" id="UP001269819"/>
    </source>
</evidence>
<dbReference type="EC" id="3.4.-.-" evidence="3"/>
<accession>A0ABU3W475</accession>
<feature type="transmembrane region" description="Helical" evidence="1">
    <location>
        <begin position="173"/>
        <end position="192"/>
    </location>
</feature>
<keyword evidence="1" id="KW-0812">Transmembrane</keyword>
<dbReference type="EMBL" id="JAWIIJ010000020">
    <property type="protein sequence ID" value="MDV2080811.1"/>
    <property type="molecule type" value="Genomic_DNA"/>
</dbReference>
<comment type="caution">
    <text evidence="3">The sequence shown here is derived from an EMBL/GenBank/DDBJ whole genome shotgun (WGS) entry which is preliminary data.</text>
</comment>
<dbReference type="Pfam" id="PF02517">
    <property type="entry name" value="Rce1-like"/>
    <property type="match status" value="1"/>
</dbReference>
<keyword evidence="3" id="KW-0378">Hydrolase</keyword>
<dbReference type="PANTHER" id="PTHR36435">
    <property type="entry name" value="SLR1288 PROTEIN"/>
    <property type="match status" value="1"/>
</dbReference>
<dbReference type="InterPro" id="IPR052710">
    <property type="entry name" value="CAAX_protease"/>
</dbReference>
<keyword evidence="1" id="KW-1133">Transmembrane helix</keyword>
<dbReference type="InterPro" id="IPR003675">
    <property type="entry name" value="Rce1/LyrA-like_dom"/>
</dbReference>
<gene>
    <name evidence="3" type="ORF">RYS15_19160</name>
</gene>
<feature type="transmembrane region" description="Helical" evidence="1">
    <location>
        <begin position="230"/>
        <end position="249"/>
    </location>
</feature>
<keyword evidence="4" id="KW-1185">Reference proteome</keyword>
<evidence type="ECO:0000259" key="2">
    <source>
        <dbReference type="Pfam" id="PF02517"/>
    </source>
</evidence>
<feature type="transmembrane region" description="Helical" evidence="1">
    <location>
        <begin position="142"/>
        <end position="167"/>
    </location>
</feature>
<feature type="transmembrane region" description="Helical" evidence="1">
    <location>
        <begin position="70"/>
        <end position="91"/>
    </location>
</feature>
<reference evidence="3 4" key="1">
    <citation type="submission" date="2023-10" db="EMBL/GenBank/DDBJ databases">
        <title>Characteristics and mechanism of a salt-tolerant marine origin heterotrophic nitrifying- aerobic denitrifying bacteria Marinobacter xestospongiae HN1.</title>
        <authorList>
            <person name="Qi R."/>
        </authorList>
    </citation>
    <scope>NUCLEOTIDE SEQUENCE [LARGE SCALE GENOMIC DNA]</scope>
    <source>
        <strain evidence="3 4">HN1</strain>
    </source>
</reference>
<proteinExistence type="predicted"/>
<evidence type="ECO:0000256" key="1">
    <source>
        <dbReference type="SAM" id="Phobius"/>
    </source>
</evidence>
<feature type="transmembrane region" description="Helical" evidence="1">
    <location>
        <begin position="26"/>
        <end position="58"/>
    </location>
</feature>
<keyword evidence="1" id="KW-0472">Membrane</keyword>
<protein>
    <submittedName>
        <fullName evidence="3">CPBP family intramembrane glutamic endopeptidase</fullName>
        <ecNumber evidence="3">3.4.-.-</ecNumber>
    </submittedName>
</protein>
<name>A0ABU3W475_9GAMM</name>
<dbReference type="Proteomes" id="UP001269819">
    <property type="component" value="Unassembled WGS sequence"/>
</dbReference>
<evidence type="ECO:0000313" key="3">
    <source>
        <dbReference type="EMBL" id="MDV2080811.1"/>
    </source>
</evidence>
<feature type="transmembrane region" description="Helical" evidence="1">
    <location>
        <begin position="261"/>
        <end position="280"/>
    </location>
</feature>
<dbReference type="GO" id="GO:0016787">
    <property type="term" value="F:hydrolase activity"/>
    <property type="evidence" value="ECO:0007669"/>
    <property type="project" value="UniProtKB-KW"/>
</dbReference>
<organism evidence="3 4">
    <name type="scientific">Marinobacter xestospongiae</name>
    <dbReference type="NCBI Taxonomy" id="994319"/>
    <lineage>
        <taxon>Bacteria</taxon>
        <taxon>Pseudomonadati</taxon>
        <taxon>Pseudomonadota</taxon>
        <taxon>Gammaproteobacteria</taxon>
        <taxon>Pseudomonadales</taxon>
        <taxon>Marinobacteraceae</taxon>
        <taxon>Marinobacter</taxon>
    </lineage>
</organism>
<feature type="transmembrane region" description="Helical" evidence="1">
    <location>
        <begin position="204"/>
        <end position="224"/>
    </location>
</feature>
<dbReference type="RefSeq" id="WP_316975165.1">
    <property type="nucleotide sequence ID" value="NZ_JAWIIJ010000020.1"/>
</dbReference>
<dbReference type="PANTHER" id="PTHR36435:SF1">
    <property type="entry name" value="CAAX AMINO TERMINAL PROTEASE FAMILY PROTEIN"/>
    <property type="match status" value="1"/>
</dbReference>
<feature type="domain" description="CAAX prenyl protease 2/Lysostaphin resistance protein A-like" evidence="2">
    <location>
        <begin position="175"/>
        <end position="265"/>
    </location>
</feature>
<sequence length="281" mass="31680">MLPFASLYALLLVASGLSLHRWPRYLGALLVLLVAVLVEYVAPVFAGYLLGYLVLTAWMAEWPVRRWVRYLRYGLWFAASVPLVIHQAPGYDGLLLAEQVTLKPDSIATDLYFNHDKIWVAWSLLAWLPLFRQSITPRRRFVAVLTPLLLVLGLGLVMLSAMALGLVQWRPGWSVWFWVFALTNLLNTCLAEELLFRGIVLRQLLIRFGWIIALGLSGLLFGLVHFPGGWAYVLVATLAGVLYGLAYLWTGRLLWAVMVHWLLNLAHLALFTYPMAASYGG</sequence>
<feature type="transmembrane region" description="Helical" evidence="1">
    <location>
        <begin position="111"/>
        <end position="130"/>
    </location>
</feature>